<evidence type="ECO:0000313" key="2">
    <source>
        <dbReference type="EMBL" id="MDR7209255.1"/>
    </source>
</evidence>
<reference evidence="2 3" key="1">
    <citation type="submission" date="2023-07" db="EMBL/GenBank/DDBJ databases">
        <title>Sorghum-associated microbial communities from plants grown in Nebraska, USA.</title>
        <authorList>
            <person name="Schachtman D."/>
        </authorList>
    </citation>
    <scope>NUCLEOTIDE SEQUENCE [LARGE SCALE GENOMIC DNA]</scope>
    <source>
        <strain evidence="2 3">4129</strain>
    </source>
</reference>
<evidence type="ECO:0008006" key="4">
    <source>
        <dbReference type="Google" id="ProtNLM"/>
    </source>
</evidence>
<evidence type="ECO:0000313" key="3">
    <source>
        <dbReference type="Proteomes" id="UP001269081"/>
    </source>
</evidence>
<feature type="chain" id="PRO_5045763647" description="Toxin-antitoxin system YwqK family antitoxin" evidence="1">
    <location>
        <begin position="20"/>
        <end position="171"/>
    </location>
</feature>
<gene>
    <name evidence="2" type="ORF">J2W48_001188</name>
</gene>
<dbReference type="RefSeq" id="WP_310279334.1">
    <property type="nucleotide sequence ID" value="NZ_JAVDWQ010000003.1"/>
</dbReference>
<name>A0ABU1Y4U6_9FLAO</name>
<protein>
    <recommendedName>
        <fullName evidence="4">Toxin-antitoxin system YwqK family antitoxin</fullName>
    </recommendedName>
</protein>
<keyword evidence="1" id="KW-0732">Signal</keyword>
<organism evidence="2 3">
    <name type="scientific">Flavobacterium piscis</name>
    <dbReference type="NCBI Taxonomy" id="1114874"/>
    <lineage>
        <taxon>Bacteria</taxon>
        <taxon>Pseudomonadati</taxon>
        <taxon>Bacteroidota</taxon>
        <taxon>Flavobacteriia</taxon>
        <taxon>Flavobacteriales</taxon>
        <taxon>Flavobacteriaceae</taxon>
        <taxon>Flavobacterium</taxon>
    </lineage>
</organism>
<dbReference type="Proteomes" id="UP001269081">
    <property type="component" value="Unassembled WGS sequence"/>
</dbReference>
<feature type="signal peptide" evidence="1">
    <location>
        <begin position="1"/>
        <end position="19"/>
    </location>
</feature>
<dbReference type="EMBL" id="JAVDWQ010000003">
    <property type="protein sequence ID" value="MDR7209255.1"/>
    <property type="molecule type" value="Genomic_DNA"/>
</dbReference>
<sequence length="171" mass="20215">MPYKIVFFFLIFLSLQSFSQENTALTPKDIYVKEGKVYKNINDSIFTGSVEIRRWTNNILLAKRDFKDGFIILSTEYYNKSSKGIPCRKSYYYDHEFFKKKRQDRLDFDGSVDSTISFDENGKKILEEYYSENKITYSCEYKEGKKNGKELCLSKKNGMITNFYDNGKKIK</sequence>
<evidence type="ECO:0000256" key="1">
    <source>
        <dbReference type="SAM" id="SignalP"/>
    </source>
</evidence>
<accession>A0ABU1Y4U6</accession>
<keyword evidence="3" id="KW-1185">Reference proteome</keyword>
<proteinExistence type="predicted"/>
<comment type="caution">
    <text evidence="2">The sequence shown here is derived from an EMBL/GenBank/DDBJ whole genome shotgun (WGS) entry which is preliminary data.</text>
</comment>